<sequence>MSLTPLAAQGAYGQWEDQARDLIVTAMAQRGLSYKDLARRLATMGIEESADQINRKINRKRFSAAFLLICLAAMDVESVPVSRCPTQAA</sequence>
<accession>A0A6J5JUY1</accession>
<evidence type="ECO:0000313" key="2">
    <source>
        <dbReference type="EMBL" id="CAB3975260.1"/>
    </source>
</evidence>
<dbReference type="Proteomes" id="UP000494301">
    <property type="component" value="Unassembled WGS sequence"/>
</dbReference>
<name>A0A6J5JUY1_9BURK</name>
<feature type="domain" description="DUF6471" evidence="1">
    <location>
        <begin position="15"/>
        <end position="79"/>
    </location>
</feature>
<organism evidence="2 3">
    <name type="scientific">Burkholderia aenigmatica</name>
    <dbReference type="NCBI Taxonomy" id="2015348"/>
    <lineage>
        <taxon>Bacteria</taxon>
        <taxon>Pseudomonadati</taxon>
        <taxon>Pseudomonadota</taxon>
        <taxon>Betaproteobacteria</taxon>
        <taxon>Burkholderiales</taxon>
        <taxon>Burkholderiaceae</taxon>
        <taxon>Burkholderia</taxon>
        <taxon>Burkholderia cepacia complex</taxon>
    </lineage>
</organism>
<gene>
    <name evidence="2" type="ORF">BLA3211_08399</name>
</gene>
<protein>
    <recommendedName>
        <fullName evidence="1">DUF6471 domain-containing protein</fullName>
    </recommendedName>
</protein>
<reference evidence="2 3" key="1">
    <citation type="submission" date="2020-04" db="EMBL/GenBank/DDBJ databases">
        <authorList>
            <person name="Depoorter E."/>
        </authorList>
    </citation>
    <scope>NUCLEOTIDE SEQUENCE [LARGE SCALE GENOMIC DNA]</scope>
    <source>
        <strain evidence="2 3">BCC0217</strain>
    </source>
</reference>
<dbReference type="InterPro" id="IPR045526">
    <property type="entry name" value="DUF6471"/>
</dbReference>
<dbReference type="AlphaFoldDB" id="A0A6J5JUY1"/>
<proteinExistence type="predicted"/>
<evidence type="ECO:0000313" key="3">
    <source>
        <dbReference type="Proteomes" id="UP000494301"/>
    </source>
</evidence>
<dbReference type="RefSeq" id="WP_175223657.1">
    <property type="nucleotide sequence ID" value="NZ_CABWIL020000060.1"/>
</dbReference>
<dbReference type="EMBL" id="CABWIL020000060">
    <property type="protein sequence ID" value="CAB3975260.1"/>
    <property type="molecule type" value="Genomic_DNA"/>
</dbReference>
<dbReference type="Pfam" id="PF20075">
    <property type="entry name" value="DUF6471"/>
    <property type="match status" value="1"/>
</dbReference>
<evidence type="ECO:0000259" key="1">
    <source>
        <dbReference type="Pfam" id="PF20075"/>
    </source>
</evidence>